<dbReference type="Pfam" id="PF10809">
    <property type="entry name" value="DUF2732"/>
    <property type="match status" value="1"/>
</dbReference>
<dbReference type="STRING" id="1161919.EPIR_3152"/>
<dbReference type="AlphaFoldDB" id="V5ZBA0"/>
<evidence type="ECO:0000313" key="2">
    <source>
        <dbReference type="Proteomes" id="UP000018217"/>
    </source>
</evidence>
<gene>
    <name evidence="1" type="ORF">EPIR_3152</name>
</gene>
<protein>
    <recommendedName>
        <fullName evidence="3">Prophage protein</fullName>
    </recommendedName>
</protein>
<evidence type="ECO:0008006" key="3">
    <source>
        <dbReference type="Google" id="ProtNLM"/>
    </source>
</evidence>
<reference evidence="1 2" key="1">
    <citation type="journal article" date="2013" name="Syst. Appl. Microbiol.">
        <title>Phylogenetic position and virulence apparatus of the pear flower necrosis pathogen Erwinia piriflorinigrans CFBP 5888T as assessed by comparative genomics.</title>
        <authorList>
            <person name="Smits T.H."/>
            <person name="Rezzonico F."/>
            <person name="Lopez M.M."/>
            <person name="Blom J."/>
            <person name="Goesmann A."/>
            <person name="Frey J.E."/>
            <person name="Duffy B."/>
        </authorList>
    </citation>
    <scope>NUCLEOTIDE SEQUENCE [LARGE SCALE GENOMIC DNA]</scope>
    <source>
        <strain evidence="2">CFBP5888</strain>
    </source>
</reference>
<keyword evidence="2" id="KW-1185">Reference proteome</keyword>
<comment type="caution">
    <text evidence="1">The sequence shown here is derived from an EMBL/GenBank/DDBJ whole genome shotgun (WGS) entry which is preliminary data.</text>
</comment>
<sequence length="76" mass="8846">MMKNREIPYTDHTDDGLMLMLAEVRLDERRGRAEVMAARLEKIARHIIRYALNGAESADLLRQEVEILHNQSREAN</sequence>
<proteinExistence type="predicted"/>
<dbReference type="Proteomes" id="UP000018217">
    <property type="component" value="Unassembled WGS sequence"/>
</dbReference>
<dbReference type="RefSeq" id="WP_023656277.1">
    <property type="nucleotide sequence ID" value="NZ_CAHS01000021.1"/>
</dbReference>
<dbReference type="InterPro" id="IPR020126">
    <property type="entry name" value="DUF2732"/>
</dbReference>
<dbReference type="EMBL" id="CAHS01000021">
    <property type="protein sequence ID" value="CCG88515.1"/>
    <property type="molecule type" value="Genomic_DNA"/>
</dbReference>
<accession>V5ZBA0</accession>
<organism evidence="1 2">
    <name type="scientific">Erwinia piriflorinigrans CFBP 5888</name>
    <dbReference type="NCBI Taxonomy" id="1161919"/>
    <lineage>
        <taxon>Bacteria</taxon>
        <taxon>Pseudomonadati</taxon>
        <taxon>Pseudomonadota</taxon>
        <taxon>Gammaproteobacteria</taxon>
        <taxon>Enterobacterales</taxon>
        <taxon>Erwiniaceae</taxon>
        <taxon>Erwinia</taxon>
    </lineage>
</organism>
<evidence type="ECO:0000313" key="1">
    <source>
        <dbReference type="EMBL" id="CCG88515.1"/>
    </source>
</evidence>
<name>V5ZBA0_9GAMM</name>